<keyword evidence="3" id="KW-1185">Reference proteome</keyword>
<gene>
    <name evidence="2" type="ORF">BpHYR1_023450</name>
</gene>
<keyword evidence="2" id="KW-0808">Transferase</keyword>
<dbReference type="Pfam" id="PF03372">
    <property type="entry name" value="Exo_endo_phos"/>
    <property type="match status" value="1"/>
</dbReference>
<organism evidence="2 3">
    <name type="scientific">Brachionus plicatilis</name>
    <name type="common">Marine rotifer</name>
    <name type="synonym">Brachionus muelleri</name>
    <dbReference type="NCBI Taxonomy" id="10195"/>
    <lineage>
        <taxon>Eukaryota</taxon>
        <taxon>Metazoa</taxon>
        <taxon>Spiralia</taxon>
        <taxon>Gnathifera</taxon>
        <taxon>Rotifera</taxon>
        <taxon>Eurotatoria</taxon>
        <taxon>Monogononta</taxon>
        <taxon>Pseudotrocha</taxon>
        <taxon>Ploima</taxon>
        <taxon>Brachionidae</taxon>
        <taxon>Brachionus</taxon>
    </lineage>
</organism>
<evidence type="ECO:0000313" key="2">
    <source>
        <dbReference type="EMBL" id="RMZ96980.1"/>
    </source>
</evidence>
<dbReference type="Proteomes" id="UP000276133">
    <property type="component" value="Unassembled WGS sequence"/>
</dbReference>
<dbReference type="InterPro" id="IPR005135">
    <property type="entry name" value="Endo/exonuclease/phosphatase"/>
</dbReference>
<accession>A0A3M7PDZ1</accession>
<dbReference type="InterPro" id="IPR036691">
    <property type="entry name" value="Endo/exonu/phosph_ase_sf"/>
</dbReference>
<dbReference type="OrthoDB" id="7476844at2759"/>
<evidence type="ECO:0000313" key="3">
    <source>
        <dbReference type="Proteomes" id="UP000276133"/>
    </source>
</evidence>
<dbReference type="SUPFAM" id="SSF56219">
    <property type="entry name" value="DNase I-like"/>
    <property type="match status" value="1"/>
</dbReference>
<proteinExistence type="predicted"/>
<keyword evidence="2" id="KW-0695">RNA-directed DNA polymerase</keyword>
<dbReference type="EMBL" id="REGN01011724">
    <property type="protein sequence ID" value="RMZ96980.1"/>
    <property type="molecule type" value="Genomic_DNA"/>
</dbReference>
<sequence>MQLNESLLENDQTQINLNQNVLKIGTLNCKNFKANYVYINELLEKNDILFLQETWLKTNKEAKLLINPDFKFVHKSSIKSGNTRGRPYGGTAWILKKKINDKVKVTYFDDCISSCKIGDELWLIGVYLKFNNGTVEAILEHEEQIGKLLDIIENIYQQNSTAKIAILGDFNSDLYRRTNFDDLMKHLIEFEQLTSIDTLYFQKTDHTFFNKNNKSKIDHILVNEKLTKNCKQANILNDIKHKPNTSDHLAIEFEIDFNLKLKSDCNNNYSKKKPKWNELDFRLEYEKRLCEKLNQLDTAKLARINKHNSKIILTELINELTSSMRCSINDIQQAEKNNQNNKHTKRKRWWDNEIQKMSDDVKNAYKQLDNIKPGDNINQLEAQLNELKKSYRRKQRQKKASISTKWTKQINTLYYTHKD</sequence>
<feature type="non-terminal residue" evidence="2">
    <location>
        <position position="419"/>
    </location>
</feature>
<comment type="caution">
    <text evidence="2">The sequence shown here is derived from an EMBL/GenBank/DDBJ whole genome shotgun (WGS) entry which is preliminary data.</text>
</comment>
<reference evidence="2 3" key="1">
    <citation type="journal article" date="2018" name="Sci. Rep.">
        <title>Genomic signatures of local adaptation to the degree of environmental predictability in rotifers.</title>
        <authorList>
            <person name="Franch-Gras L."/>
            <person name="Hahn C."/>
            <person name="Garcia-Roger E.M."/>
            <person name="Carmona M.J."/>
            <person name="Serra M."/>
            <person name="Gomez A."/>
        </authorList>
    </citation>
    <scope>NUCLEOTIDE SEQUENCE [LARGE SCALE GENOMIC DNA]</scope>
    <source>
        <strain evidence="2">HYR1</strain>
    </source>
</reference>
<dbReference type="GO" id="GO:0003964">
    <property type="term" value="F:RNA-directed DNA polymerase activity"/>
    <property type="evidence" value="ECO:0007669"/>
    <property type="project" value="UniProtKB-KW"/>
</dbReference>
<name>A0A3M7PDZ1_BRAPC</name>
<feature type="domain" description="Endonuclease/exonuclease/phosphatase" evidence="1">
    <location>
        <begin position="26"/>
        <end position="248"/>
    </location>
</feature>
<dbReference type="AlphaFoldDB" id="A0A3M7PDZ1"/>
<keyword evidence="2" id="KW-0548">Nucleotidyltransferase</keyword>
<evidence type="ECO:0000259" key="1">
    <source>
        <dbReference type="Pfam" id="PF03372"/>
    </source>
</evidence>
<dbReference type="Gene3D" id="3.60.10.10">
    <property type="entry name" value="Endonuclease/exonuclease/phosphatase"/>
    <property type="match status" value="1"/>
</dbReference>
<protein>
    <submittedName>
        <fullName evidence="2">RNA-directed DNA polymerase from mobile element jockey-like</fullName>
    </submittedName>
</protein>